<proteinExistence type="predicted"/>
<sequence length="64" mass="7580">LLLTSLLDERKTTKNNVGAHMKRFRMYWEFPDFERMPNISVARSSIKQRTAAHFLFHAPHTHTP</sequence>
<reference evidence="1" key="2">
    <citation type="submission" date="2016-06" db="EMBL/GenBank/DDBJ databases">
        <title>The genome of a short-lived fish provides insights into sex chromosome evolution and the genetic control of aging.</title>
        <authorList>
            <person name="Reichwald K."/>
            <person name="Felder M."/>
            <person name="Petzold A."/>
            <person name="Koch P."/>
            <person name="Groth M."/>
            <person name="Platzer M."/>
        </authorList>
    </citation>
    <scope>NUCLEOTIDE SEQUENCE</scope>
    <source>
        <tissue evidence="1">Brain</tissue>
    </source>
</reference>
<reference evidence="1" key="1">
    <citation type="submission" date="2016-05" db="EMBL/GenBank/DDBJ databases">
        <authorList>
            <person name="Lavstsen T."/>
            <person name="Jespersen J.S."/>
        </authorList>
    </citation>
    <scope>NUCLEOTIDE SEQUENCE</scope>
    <source>
        <tissue evidence="1">Brain</tissue>
    </source>
</reference>
<feature type="non-terminal residue" evidence="1">
    <location>
        <position position="1"/>
    </location>
</feature>
<name>A0A1A8JL53_NOTKU</name>
<dbReference type="EMBL" id="HAEE01000825">
    <property type="protein sequence ID" value="SBR20841.1"/>
    <property type="molecule type" value="Transcribed_RNA"/>
</dbReference>
<accession>A0A1A8JL53</accession>
<feature type="non-terminal residue" evidence="1">
    <location>
        <position position="64"/>
    </location>
</feature>
<protein>
    <submittedName>
        <fullName evidence="1">Uncharacterized protein</fullName>
    </submittedName>
</protein>
<dbReference type="AlphaFoldDB" id="A0A1A8JL53"/>
<organism evidence="1">
    <name type="scientific">Nothobranchius kuhntae</name>
    <name type="common">Beira killifish</name>
    <dbReference type="NCBI Taxonomy" id="321403"/>
    <lineage>
        <taxon>Eukaryota</taxon>
        <taxon>Metazoa</taxon>
        <taxon>Chordata</taxon>
        <taxon>Craniata</taxon>
        <taxon>Vertebrata</taxon>
        <taxon>Euteleostomi</taxon>
        <taxon>Actinopterygii</taxon>
        <taxon>Neopterygii</taxon>
        <taxon>Teleostei</taxon>
        <taxon>Neoteleostei</taxon>
        <taxon>Acanthomorphata</taxon>
        <taxon>Ovalentaria</taxon>
        <taxon>Atherinomorphae</taxon>
        <taxon>Cyprinodontiformes</taxon>
        <taxon>Nothobranchiidae</taxon>
        <taxon>Nothobranchius</taxon>
    </lineage>
</organism>
<evidence type="ECO:0000313" key="1">
    <source>
        <dbReference type="EMBL" id="SBR20841.1"/>
    </source>
</evidence>
<gene>
    <name evidence="1" type="primary">Nfu_g_1_017734</name>
</gene>